<dbReference type="InterPro" id="IPR041072">
    <property type="entry name" value="FAA_hydro_N"/>
</dbReference>
<feature type="domain" description="Fumarylacetoacetase N-terminal" evidence="1">
    <location>
        <begin position="2"/>
        <end position="53"/>
    </location>
</feature>
<evidence type="ECO:0000313" key="2">
    <source>
        <dbReference type="EMBL" id="EQD57347.1"/>
    </source>
</evidence>
<reference evidence="2" key="1">
    <citation type="submission" date="2013-08" db="EMBL/GenBank/DDBJ databases">
        <authorList>
            <person name="Mendez C."/>
            <person name="Richter M."/>
            <person name="Ferrer M."/>
            <person name="Sanchez J."/>
        </authorList>
    </citation>
    <scope>NUCLEOTIDE SEQUENCE</scope>
</reference>
<keyword evidence="2" id="KW-0378">Hydrolase</keyword>
<dbReference type="InterPro" id="IPR036663">
    <property type="entry name" value="Fumarylacetoacetase_C_sf"/>
</dbReference>
<sequence length="76" mass="7947">GRDGTLIVVARDLTRGVRATGVAPTLQAALDDWQRVAPRLNALAERLNDAHPHPNPSPDGRGAEAFALDMAALAAP</sequence>
<dbReference type="AlphaFoldDB" id="T1AJ75"/>
<comment type="caution">
    <text evidence="2">The sequence shown here is derived from an EMBL/GenBank/DDBJ whole genome shotgun (WGS) entry which is preliminary data.</text>
</comment>
<gene>
    <name evidence="2" type="ORF">B1B_08853</name>
</gene>
<feature type="non-terminal residue" evidence="2">
    <location>
        <position position="1"/>
    </location>
</feature>
<protein>
    <submittedName>
        <fullName evidence="2">Fumarylacetoacetate (FAA) hydrolase</fullName>
    </submittedName>
</protein>
<dbReference type="EMBL" id="AUZY01005811">
    <property type="protein sequence ID" value="EQD57347.1"/>
    <property type="molecule type" value="Genomic_DNA"/>
</dbReference>
<reference evidence="2" key="2">
    <citation type="journal article" date="2014" name="ISME J.">
        <title>Microbial stratification in low pH oxic and suboxic macroscopic growths along an acid mine drainage.</title>
        <authorList>
            <person name="Mendez-Garcia C."/>
            <person name="Mesa V."/>
            <person name="Sprenger R.R."/>
            <person name="Richter M."/>
            <person name="Diez M.S."/>
            <person name="Solano J."/>
            <person name="Bargiela R."/>
            <person name="Golyshina O.V."/>
            <person name="Manteca A."/>
            <person name="Ramos J.L."/>
            <person name="Gallego J.R."/>
            <person name="Llorente I."/>
            <person name="Martins Dos Santos V.A."/>
            <person name="Jensen O.N."/>
            <person name="Pelaez A.I."/>
            <person name="Sanchez J."/>
            <person name="Ferrer M."/>
        </authorList>
    </citation>
    <scope>NUCLEOTIDE SEQUENCE</scope>
</reference>
<evidence type="ECO:0000259" key="1">
    <source>
        <dbReference type="Pfam" id="PF18288"/>
    </source>
</evidence>
<proteinExistence type="predicted"/>
<organism evidence="2">
    <name type="scientific">mine drainage metagenome</name>
    <dbReference type="NCBI Taxonomy" id="410659"/>
    <lineage>
        <taxon>unclassified sequences</taxon>
        <taxon>metagenomes</taxon>
        <taxon>ecological metagenomes</taxon>
    </lineage>
</organism>
<dbReference type="GO" id="GO:0016787">
    <property type="term" value="F:hydrolase activity"/>
    <property type="evidence" value="ECO:0007669"/>
    <property type="project" value="UniProtKB-KW"/>
</dbReference>
<dbReference type="Gene3D" id="3.90.850.10">
    <property type="entry name" value="Fumarylacetoacetase-like, C-terminal domain"/>
    <property type="match status" value="1"/>
</dbReference>
<dbReference type="Pfam" id="PF18288">
    <property type="entry name" value="FAA_hydro_N_2"/>
    <property type="match status" value="1"/>
</dbReference>
<accession>T1AJ75</accession>
<name>T1AJ75_9ZZZZ</name>
<feature type="non-terminal residue" evidence="2">
    <location>
        <position position="76"/>
    </location>
</feature>